<accession>A0A4S4BK67</accession>
<name>A0A4S4BK67_9BACL</name>
<evidence type="ECO:0000313" key="2">
    <source>
        <dbReference type="Proteomes" id="UP000310636"/>
    </source>
</evidence>
<keyword evidence="2" id="KW-1185">Reference proteome</keyword>
<organism evidence="1 2">
    <name type="scientific">Cohnella fermenti</name>
    <dbReference type="NCBI Taxonomy" id="2565925"/>
    <lineage>
        <taxon>Bacteria</taxon>
        <taxon>Bacillati</taxon>
        <taxon>Bacillota</taxon>
        <taxon>Bacilli</taxon>
        <taxon>Bacillales</taxon>
        <taxon>Paenibacillaceae</taxon>
        <taxon>Cohnella</taxon>
    </lineage>
</organism>
<reference evidence="1 2" key="1">
    <citation type="submission" date="2019-04" db="EMBL/GenBank/DDBJ databases">
        <title>Cohnella sp. nov. isolated from preserved vegetables.</title>
        <authorList>
            <person name="Lin S.-Y."/>
            <person name="Hung M.-H."/>
            <person name="Young C.-C."/>
        </authorList>
    </citation>
    <scope>NUCLEOTIDE SEQUENCE [LARGE SCALE GENOMIC DNA]</scope>
    <source>
        <strain evidence="1 2">CC-MHH1044</strain>
    </source>
</reference>
<dbReference type="AlphaFoldDB" id="A0A4S4BK67"/>
<protein>
    <submittedName>
        <fullName evidence="1">Uncharacterized protein</fullName>
    </submittedName>
</protein>
<proteinExistence type="predicted"/>
<gene>
    <name evidence="1" type="ORF">E6C55_26300</name>
</gene>
<comment type="caution">
    <text evidence="1">The sequence shown here is derived from an EMBL/GenBank/DDBJ whole genome shotgun (WGS) entry which is preliminary data.</text>
</comment>
<dbReference type="OrthoDB" id="2573403at2"/>
<dbReference type="Proteomes" id="UP000310636">
    <property type="component" value="Unassembled WGS sequence"/>
</dbReference>
<dbReference type="EMBL" id="SSOB01000044">
    <property type="protein sequence ID" value="THF74141.1"/>
    <property type="molecule type" value="Genomic_DNA"/>
</dbReference>
<sequence length="203" mass="22782">MTIDYDAASGSQTERMDRWLIAASEHKLNADNIIRLIKLVFRIDVGGLPFSPSGESAREIIRNYMDLCRSESVPLSGAGLRATLNLALGVNLDALSALEGSRISIYSKNQWMIRQETDLFIVHTGAQDIDVRIYPTPFFWMSYTGDSLPDEYMTDMLLLGYDFDEDSSSHFYRNPTGGPVDDAFKGRTIQILRRALAGVFSRL</sequence>
<dbReference type="RefSeq" id="WP_136372815.1">
    <property type="nucleotide sequence ID" value="NZ_SSOB01000044.1"/>
</dbReference>
<evidence type="ECO:0000313" key="1">
    <source>
        <dbReference type="EMBL" id="THF74141.1"/>
    </source>
</evidence>